<keyword evidence="1" id="KW-0602">Photosynthesis</keyword>
<dbReference type="Proteomes" id="UP000179243">
    <property type="component" value="Unassembled WGS sequence"/>
</dbReference>
<evidence type="ECO:0000313" key="5">
    <source>
        <dbReference type="EMBL" id="OGK03638.1"/>
    </source>
</evidence>
<evidence type="ECO:0000259" key="4">
    <source>
        <dbReference type="Pfam" id="PF14870"/>
    </source>
</evidence>
<dbReference type="Gene3D" id="2.130.10.10">
    <property type="entry name" value="YVTN repeat-like/Quinoprotein amine dehydrogenase"/>
    <property type="match status" value="1"/>
</dbReference>
<keyword evidence="3" id="KW-0732">Signal</keyword>
<evidence type="ECO:0000256" key="3">
    <source>
        <dbReference type="SAM" id="SignalP"/>
    </source>
</evidence>
<sequence length="404" mass="43587">MRQKLSLFLAFCLATAATAGWINVRPNFNYVYKDVFFVNQDTGWVVGLGGKAMRTYNGGASWSNFNSGLSSQDNIFAVCFINDSTGLIAGEGGKIYRTVNRGNRWTAVTSPAGWYIDFRRIYFLNADTGFICGTGGVMLKTINGGTSWTQVGSLTNPLWDISFIGSLKGWTAGYQGASYKTTDGGAIWSFASYIGGEVYAIHMINENIGLAACGSGVNAYIKRTENGGTSWTELDNIDGKRFFFLSASRGYLASGSSSHPMMTIDSGRTWHEQIGDSGSISSVFFLNNSVGYAVGSVTILKTTDGGGNIAVEKAFARSSSFDFNVVPNPLPGRAVAAYVLAQETDVSLEVFDTRGVKIISVASGHQTPGAYQVPFTMPASSKGVYFCRLTRDRMFVTKKVVLVR</sequence>
<feature type="chain" id="PRO_5009528547" description="Photosynthesis system II assembly factor Ycf48/Hcf136-like domain-containing protein" evidence="3">
    <location>
        <begin position="20"/>
        <end position="404"/>
    </location>
</feature>
<dbReference type="AlphaFoldDB" id="A0A1F7FAL0"/>
<dbReference type="EMBL" id="MFYX01000084">
    <property type="protein sequence ID" value="OGK03638.1"/>
    <property type="molecule type" value="Genomic_DNA"/>
</dbReference>
<dbReference type="GO" id="GO:0009523">
    <property type="term" value="C:photosystem II"/>
    <property type="evidence" value="ECO:0007669"/>
    <property type="project" value="UniProtKB-KW"/>
</dbReference>
<gene>
    <name evidence="5" type="ORF">A2519_02605</name>
</gene>
<keyword evidence="2" id="KW-0604">Photosystem II</keyword>
<organism evidence="5 6">
    <name type="scientific">Candidatus Raymondbacteria bacterium RIFOXYD12_FULL_49_13</name>
    <dbReference type="NCBI Taxonomy" id="1817890"/>
    <lineage>
        <taxon>Bacteria</taxon>
        <taxon>Raymondiibacteriota</taxon>
    </lineage>
</organism>
<dbReference type="PANTHER" id="PTHR47199">
    <property type="entry name" value="PHOTOSYSTEM II STABILITY/ASSEMBLY FACTOR HCF136, CHLOROPLASTIC"/>
    <property type="match status" value="1"/>
</dbReference>
<accession>A0A1F7FAL0</accession>
<comment type="caution">
    <text evidence="5">The sequence shown here is derived from an EMBL/GenBank/DDBJ whole genome shotgun (WGS) entry which is preliminary data.</text>
</comment>
<dbReference type="InterPro" id="IPR015943">
    <property type="entry name" value="WD40/YVTN_repeat-like_dom_sf"/>
</dbReference>
<dbReference type="SUPFAM" id="SSF110296">
    <property type="entry name" value="Oligoxyloglucan reducing end-specific cellobiohydrolase"/>
    <property type="match status" value="1"/>
</dbReference>
<dbReference type="NCBIfam" id="TIGR04183">
    <property type="entry name" value="Por_Secre_tail"/>
    <property type="match status" value="1"/>
</dbReference>
<dbReference type="InterPro" id="IPR026444">
    <property type="entry name" value="Secre_tail"/>
</dbReference>
<protein>
    <recommendedName>
        <fullName evidence="4">Photosynthesis system II assembly factor Ycf48/Hcf136-like domain-containing protein</fullName>
    </recommendedName>
</protein>
<reference evidence="5 6" key="1">
    <citation type="journal article" date="2016" name="Nat. Commun.">
        <title>Thousands of microbial genomes shed light on interconnected biogeochemical processes in an aquifer system.</title>
        <authorList>
            <person name="Anantharaman K."/>
            <person name="Brown C.T."/>
            <person name="Hug L.A."/>
            <person name="Sharon I."/>
            <person name="Castelle C.J."/>
            <person name="Probst A.J."/>
            <person name="Thomas B.C."/>
            <person name="Singh A."/>
            <person name="Wilkins M.J."/>
            <person name="Karaoz U."/>
            <person name="Brodie E.L."/>
            <person name="Williams K.H."/>
            <person name="Hubbard S.S."/>
            <person name="Banfield J.F."/>
        </authorList>
    </citation>
    <scope>NUCLEOTIDE SEQUENCE [LARGE SCALE GENOMIC DNA]</scope>
</reference>
<evidence type="ECO:0000313" key="6">
    <source>
        <dbReference type="Proteomes" id="UP000179243"/>
    </source>
</evidence>
<feature type="signal peptide" evidence="3">
    <location>
        <begin position="1"/>
        <end position="19"/>
    </location>
</feature>
<name>A0A1F7FAL0_UNCRA</name>
<evidence type="ECO:0000256" key="2">
    <source>
        <dbReference type="ARBA" id="ARBA00023276"/>
    </source>
</evidence>
<dbReference type="Pfam" id="PF14870">
    <property type="entry name" value="PSII_BNR"/>
    <property type="match status" value="1"/>
</dbReference>
<proteinExistence type="predicted"/>
<evidence type="ECO:0000256" key="1">
    <source>
        <dbReference type="ARBA" id="ARBA00022531"/>
    </source>
</evidence>
<dbReference type="GO" id="GO:0015979">
    <property type="term" value="P:photosynthesis"/>
    <property type="evidence" value="ECO:0007669"/>
    <property type="project" value="UniProtKB-KW"/>
</dbReference>
<dbReference type="InterPro" id="IPR028203">
    <property type="entry name" value="PSII_CF48-like_dom"/>
</dbReference>
<dbReference type="PANTHER" id="PTHR47199:SF2">
    <property type="entry name" value="PHOTOSYSTEM II STABILITY_ASSEMBLY FACTOR HCF136, CHLOROPLASTIC"/>
    <property type="match status" value="1"/>
</dbReference>
<feature type="domain" description="Photosynthesis system II assembly factor Ycf48/Hcf136-like" evidence="4">
    <location>
        <begin position="16"/>
        <end position="108"/>
    </location>
</feature>